<keyword evidence="3" id="KW-1185">Reference proteome</keyword>
<gene>
    <name evidence="2" type="ORF">LO744_01785</name>
</gene>
<dbReference type="Pfam" id="PF19898">
    <property type="entry name" value="DUF6371"/>
    <property type="match status" value="1"/>
</dbReference>
<reference evidence="2" key="1">
    <citation type="submission" date="2021-11" db="EMBL/GenBank/DDBJ databases">
        <title>Description of novel Chryseobacterium species.</title>
        <authorList>
            <person name="Saticioglu I.B."/>
            <person name="Ay H."/>
            <person name="Altun S."/>
            <person name="Duman M."/>
        </authorList>
    </citation>
    <scope>NUCLEOTIDE SEQUENCE</scope>
    <source>
        <strain evidence="2">C-17</strain>
    </source>
</reference>
<evidence type="ECO:0000313" key="2">
    <source>
        <dbReference type="EMBL" id="MCD1115607.1"/>
    </source>
</evidence>
<organism evidence="2 3">
    <name type="scientific">Chryseobacterium turcicum</name>
    <dbReference type="NCBI Taxonomy" id="2898076"/>
    <lineage>
        <taxon>Bacteria</taxon>
        <taxon>Pseudomonadati</taxon>
        <taxon>Bacteroidota</taxon>
        <taxon>Flavobacteriia</taxon>
        <taxon>Flavobacteriales</taxon>
        <taxon>Weeksellaceae</taxon>
        <taxon>Chryseobacterium group</taxon>
        <taxon>Chryseobacterium</taxon>
    </lineage>
</organism>
<sequence>METNFARNRTQLAKLCPCGKNNRDGKFAPSKENPEKGYCHSCTKWFDSESKEIVKQETQVLKPIDYHPSNLVGKSFKNENNKFLKFLKSKFDSKKVDEVFNLYKVGSSRHWEGATVFWQIDNLDRPRYGKIMLYNEETGKRIQEPFPHFTNIHTVLKLKDFNHKQCLFGLHLLPSNKKPIAIVESEKTAIIMSLVDESYLWLAVGGKGNFKYEVLEPLTGKEVFAFPDVGETIWNEISNRLNDTGFNITVSDALENKKFPKGYDLADVVLQQLAESPKEVIEPEPKTGIPATEEKQTKKEIDFASLNGGKVDNQQVNELERLKGGLQIDSSELSQLAKQIIPENDSRTQRELLISLNEIKGISGSDGKDLLLIMQMKQIIDYSKAGYYFLADSTPY</sequence>
<dbReference type="AlphaFoldDB" id="A0A9Q3UZZ1"/>
<evidence type="ECO:0000313" key="3">
    <source>
        <dbReference type="Proteomes" id="UP001108025"/>
    </source>
</evidence>
<evidence type="ECO:0000259" key="1">
    <source>
        <dbReference type="Pfam" id="PF19898"/>
    </source>
</evidence>
<protein>
    <submittedName>
        <fullName evidence="2">DUF6371 domain-containing protein</fullName>
    </submittedName>
</protein>
<feature type="domain" description="DUF6371" evidence="1">
    <location>
        <begin position="81"/>
        <end position="228"/>
    </location>
</feature>
<comment type="caution">
    <text evidence="2">The sequence shown here is derived from an EMBL/GenBank/DDBJ whole genome shotgun (WGS) entry which is preliminary data.</text>
</comment>
<name>A0A9Q3UZZ1_9FLAO</name>
<accession>A0A9Q3UZZ1</accession>
<dbReference type="Proteomes" id="UP001108025">
    <property type="component" value="Unassembled WGS sequence"/>
</dbReference>
<dbReference type="EMBL" id="JAJNAY010000001">
    <property type="protein sequence ID" value="MCD1115607.1"/>
    <property type="molecule type" value="Genomic_DNA"/>
</dbReference>
<dbReference type="RefSeq" id="WP_230666784.1">
    <property type="nucleotide sequence ID" value="NZ_JAJNAY010000001.1"/>
</dbReference>
<dbReference type="InterPro" id="IPR045951">
    <property type="entry name" value="DUF6371"/>
</dbReference>
<proteinExistence type="predicted"/>